<evidence type="ECO:0000256" key="2">
    <source>
        <dbReference type="ARBA" id="ARBA00004370"/>
    </source>
</evidence>
<evidence type="ECO:0000256" key="9">
    <source>
        <dbReference type="ARBA" id="ARBA00022801"/>
    </source>
</evidence>
<evidence type="ECO:0000256" key="7">
    <source>
        <dbReference type="ARBA" id="ARBA00022723"/>
    </source>
</evidence>
<dbReference type="Pfam" id="PF01434">
    <property type="entry name" value="Peptidase_M41"/>
    <property type="match status" value="1"/>
</dbReference>
<dbReference type="GO" id="GO:0008270">
    <property type="term" value="F:zinc ion binding"/>
    <property type="evidence" value="ECO:0007669"/>
    <property type="project" value="InterPro"/>
</dbReference>
<dbReference type="Gene3D" id="3.30.720.210">
    <property type="match status" value="1"/>
</dbReference>
<accession>A0A078KES7</accession>
<dbReference type="GO" id="GO:0016887">
    <property type="term" value="F:ATP hydrolysis activity"/>
    <property type="evidence" value="ECO:0007669"/>
    <property type="project" value="InterPro"/>
</dbReference>
<evidence type="ECO:0000313" key="20">
    <source>
        <dbReference type="Proteomes" id="UP000032420"/>
    </source>
</evidence>
<dbReference type="GO" id="GO:0005886">
    <property type="term" value="C:plasma membrane"/>
    <property type="evidence" value="ECO:0007669"/>
    <property type="project" value="TreeGrafter"/>
</dbReference>
<dbReference type="GO" id="GO:0005524">
    <property type="term" value="F:ATP binding"/>
    <property type="evidence" value="ECO:0007669"/>
    <property type="project" value="UniProtKB-KW"/>
</dbReference>
<dbReference type="InterPro" id="IPR003960">
    <property type="entry name" value="ATPase_AAA_CS"/>
</dbReference>
<keyword evidence="6 17" id="KW-0812">Transmembrane</keyword>
<organism evidence="19 20">
    <name type="scientific">Candidatus Johnevansia muelleri</name>
    <dbReference type="NCBI Taxonomy" id="1495769"/>
    <lineage>
        <taxon>Bacteria</taxon>
        <taxon>Pseudomonadati</taxon>
        <taxon>Pseudomonadota</taxon>
        <taxon>Gammaproteobacteria</taxon>
        <taxon>Candidatus Johnevansiales</taxon>
        <taxon>Candidatus Johnevansiaceae</taxon>
        <taxon>Candidatus Johnevansia</taxon>
    </lineage>
</organism>
<dbReference type="GO" id="GO:0004176">
    <property type="term" value="F:ATP-dependent peptidase activity"/>
    <property type="evidence" value="ECO:0007669"/>
    <property type="project" value="InterPro"/>
</dbReference>
<dbReference type="PATRIC" id="fig|1495769.3.peg.234"/>
<evidence type="ECO:0000256" key="12">
    <source>
        <dbReference type="ARBA" id="ARBA00022989"/>
    </source>
</evidence>
<evidence type="ECO:0000256" key="5">
    <source>
        <dbReference type="ARBA" id="ARBA00022670"/>
    </source>
</evidence>
<keyword evidence="13 19" id="KW-0482">Metalloprotease</keyword>
<evidence type="ECO:0000256" key="6">
    <source>
        <dbReference type="ARBA" id="ARBA00022692"/>
    </source>
</evidence>
<dbReference type="GO" id="GO:0030163">
    <property type="term" value="P:protein catabolic process"/>
    <property type="evidence" value="ECO:0007669"/>
    <property type="project" value="TreeGrafter"/>
</dbReference>
<evidence type="ECO:0000256" key="17">
    <source>
        <dbReference type="SAM" id="Phobius"/>
    </source>
</evidence>
<dbReference type="HOGENOM" id="CLU_000688_16_2_6"/>
<dbReference type="SUPFAM" id="SSF52540">
    <property type="entry name" value="P-loop containing nucleoside triphosphate hydrolases"/>
    <property type="match status" value="1"/>
</dbReference>
<evidence type="ECO:0000256" key="8">
    <source>
        <dbReference type="ARBA" id="ARBA00022741"/>
    </source>
</evidence>
<dbReference type="InterPro" id="IPR003593">
    <property type="entry name" value="AAA+_ATPase"/>
</dbReference>
<evidence type="ECO:0000256" key="16">
    <source>
        <dbReference type="SAM" id="Coils"/>
    </source>
</evidence>
<dbReference type="InterPro" id="IPR037219">
    <property type="entry name" value="Peptidase_M41-like"/>
</dbReference>
<reference evidence="20" key="1">
    <citation type="submission" date="2014-07" db="EMBL/GenBank/DDBJ databases">
        <authorList>
            <person name="Santos-Garcia D."/>
        </authorList>
    </citation>
    <scope>NUCLEOTIDE SEQUENCE [LARGE SCALE GENOMIC DNA]</scope>
</reference>
<dbReference type="KEGG" id="eme:CEM_253"/>
<keyword evidence="16" id="KW-0175">Coiled coil</keyword>
<feature type="transmembrane region" description="Helical" evidence="17">
    <location>
        <begin position="20"/>
        <end position="36"/>
    </location>
</feature>
<dbReference type="SMART" id="SM00382">
    <property type="entry name" value="AAA"/>
    <property type="match status" value="1"/>
</dbReference>
<dbReference type="FunFam" id="3.40.50.300:FF:000001">
    <property type="entry name" value="ATP-dependent zinc metalloprotease FtsH"/>
    <property type="match status" value="1"/>
</dbReference>
<dbReference type="InterPro" id="IPR005936">
    <property type="entry name" value="FtsH"/>
</dbReference>
<evidence type="ECO:0000256" key="15">
    <source>
        <dbReference type="RuleBase" id="RU003651"/>
    </source>
</evidence>
<dbReference type="EC" id="3.4.24.-" evidence="19"/>
<evidence type="ECO:0000256" key="1">
    <source>
        <dbReference type="ARBA" id="ARBA00001947"/>
    </source>
</evidence>
<dbReference type="NCBIfam" id="TIGR01241">
    <property type="entry name" value="FtsH_fam"/>
    <property type="match status" value="1"/>
</dbReference>
<keyword evidence="8 15" id="KW-0547">Nucleotide-binding</keyword>
<dbReference type="Gene3D" id="1.20.58.760">
    <property type="entry name" value="Peptidase M41"/>
    <property type="match status" value="1"/>
</dbReference>
<evidence type="ECO:0000256" key="11">
    <source>
        <dbReference type="ARBA" id="ARBA00022840"/>
    </source>
</evidence>
<evidence type="ECO:0000256" key="3">
    <source>
        <dbReference type="ARBA" id="ARBA00010044"/>
    </source>
</evidence>
<keyword evidence="14 17" id="KW-0472">Membrane</keyword>
<comment type="cofactor">
    <cofactor evidence="1">
        <name>Zn(2+)</name>
        <dbReference type="ChEBI" id="CHEBI:29105"/>
    </cofactor>
</comment>
<evidence type="ECO:0000256" key="13">
    <source>
        <dbReference type="ARBA" id="ARBA00023049"/>
    </source>
</evidence>
<gene>
    <name evidence="19" type="primary">ftsH</name>
    <name evidence="19" type="ORF">CEM_253</name>
</gene>
<evidence type="ECO:0000256" key="4">
    <source>
        <dbReference type="ARBA" id="ARBA00022475"/>
    </source>
</evidence>
<proteinExistence type="inferred from homology"/>
<dbReference type="STRING" id="1495769.CEM_253"/>
<keyword evidence="7" id="KW-0479">Metal-binding</keyword>
<dbReference type="Gene3D" id="3.40.50.300">
    <property type="entry name" value="P-loop containing nucleotide triphosphate hydrolases"/>
    <property type="match status" value="1"/>
</dbReference>
<dbReference type="InterPro" id="IPR003959">
    <property type="entry name" value="ATPase_AAA_core"/>
</dbReference>
<comment type="subcellular location">
    <subcellularLocation>
        <location evidence="2">Membrane</location>
    </subcellularLocation>
</comment>
<dbReference type="Gene3D" id="1.10.8.60">
    <property type="match status" value="1"/>
</dbReference>
<dbReference type="InterPro" id="IPR000642">
    <property type="entry name" value="Peptidase_M41"/>
</dbReference>
<evidence type="ECO:0000313" key="19">
    <source>
        <dbReference type="EMBL" id="CDZ16512.1"/>
    </source>
</evidence>
<dbReference type="SUPFAM" id="SSF140990">
    <property type="entry name" value="FtsH protease domain-like"/>
    <property type="match status" value="1"/>
</dbReference>
<dbReference type="PANTHER" id="PTHR23076:SF97">
    <property type="entry name" value="ATP-DEPENDENT ZINC METALLOPROTEASE YME1L1"/>
    <property type="match status" value="1"/>
</dbReference>
<evidence type="ECO:0000256" key="14">
    <source>
        <dbReference type="ARBA" id="ARBA00023136"/>
    </source>
</evidence>
<dbReference type="PROSITE" id="PS00674">
    <property type="entry name" value="AAA"/>
    <property type="match status" value="1"/>
</dbReference>
<dbReference type="CDD" id="cd19501">
    <property type="entry name" value="RecA-like_FtsH"/>
    <property type="match status" value="1"/>
</dbReference>
<name>A0A078KES7_9GAMM</name>
<evidence type="ECO:0000256" key="10">
    <source>
        <dbReference type="ARBA" id="ARBA00022833"/>
    </source>
</evidence>
<dbReference type="Pfam" id="PF06480">
    <property type="entry name" value="FtsH_ext"/>
    <property type="match status" value="1"/>
</dbReference>
<dbReference type="EMBL" id="LM655252">
    <property type="protein sequence ID" value="CDZ16512.1"/>
    <property type="molecule type" value="Genomic_DNA"/>
</dbReference>
<dbReference type="AlphaFoldDB" id="A0A078KES7"/>
<keyword evidence="20" id="KW-1185">Reference proteome</keyword>
<keyword evidence="12 17" id="KW-1133">Transmembrane helix</keyword>
<dbReference type="Proteomes" id="UP000032420">
    <property type="component" value="Chromosome I"/>
</dbReference>
<keyword evidence="11 15" id="KW-0067">ATP-binding</keyword>
<dbReference type="PANTHER" id="PTHR23076">
    <property type="entry name" value="METALLOPROTEASE M41 FTSH"/>
    <property type="match status" value="1"/>
</dbReference>
<protein>
    <submittedName>
        <fullName evidence="19">ATP-dependent zinc metalloprotease FtsH</fullName>
        <ecNumber evidence="19">3.4.24.-</ecNumber>
    </submittedName>
</protein>
<sequence length="586" mass="68309">MFLYKIYFLFFKIIFKIKKNIIKILFLLFLSYKFYIKKKIKIIIYSDFLNELYKKNVKKILIDGDYIYGITTNNLEFKTIFNKIYLSKLIKILIKNNINIEFFRQFQFFNFIYCKYFYIIIFILFIIYQIFFNKSNIKKKKNKNKIKFNDIVGCNEAKLEVKEIIDFLRKPVKFLKLGCKIPKGVLLIGPPGTGKTLLAKSISGEANVPFLYISGSDFIEMFVGIGAARVRDIFNKAKKIFPCIIFIDEIDAIGRKRNLNINNEEREQTLNQLLVEMDGFESNNKIIILAATNRPEILDLALLRPGRFDRKIFMNLPDINNRKKIIELYFSKIPLFYNVYSKMLSKTTYGFSGAEIYNIINEAAINSTNKNLRLISMYEIEEAKDKNLIGLKNQSYIIDKCNTAYHESGHTIIALLVYKHNPVYKVTIIPRGKTLGVTMFFSIKDNYNLSLINLKNHICTLLAGRIAEEITSGLNYITIGASNDIKQATELAYNMLAKWGFSSKLGPIMYIPDNDNLNIKYGKFSSSKTYNKFDLEIQKIINNCYLDTKIVLKTKRNLLNIMSKALILYETIYYNQIINIMKCIFI</sequence>
<dbReference type="GO" id="GO:0004222">
    <property type="term" value="F:metalloendopeptidase activity"/>
    <property type="evidence" value="ECO:0007669"/>
    <property type="project" value="InterPro"/>
</dbReference>
<keyword evidence="9 19" id="KW-0378">Hydrolase</keyword>
<keyword evidence="5 19" id="KW-0645">Protease</keyword>
<dbReference type="GO" id="GO:0006508">
    <property type="term" value="P:proteolysis"/>
    <property type="evidence" value="ECO:0007669"/>
    <property type="project" value="UniProtKB-KW"/>
</dbReference>
<feature type="coiled-coil region" evidence="16">
    <location>
        <begin position="256"/>
        <end position="283"/>
    </location>
</feature>
<feature type="domain" description="AAA+ ATPase" evidence="18">
    <location>
        <begin position="181"/>
        <end position="318"/>
    </location>
</feature>
<comment type="similarity">
    <text evidence="3">In the C-terminal section; belongs to the peptidase M41 family.</text>
</comment>
<keyword evidence="4" id="KW-1003">Cell membrane</keyword>
<comment type="similarity">
    <text evidence="15">Belongs to the AAA ATPase family.</text>
</comment>
<evidence type="ECO:0000259" key="18">
    <source>
        <dbReference type="SMART" id="SM00382"/>
    </source>
</evidence>
<dbReference type="InterPro" id="IPR027417">
    <property type="entry name" value="P-loop_NTPase"/>
</dbReference>
<dbReference type="InterPro" id="IPR011546">
    <property type="entry name" value="Pept_M41_FtsH_extracell"/>
</dbReference>
<feature type="transmembrane region" description="Helical" evidence="17">
    <location>
        <begin position="113"/>
        <end position="132"/>
    </location>
</feature>
<dbReference type="Pfam" id="PF00004">
    <property type="entry name" value="AAA"/>
    <property type="match status" value="1"/>
</dbReference>
<keyword evidence="10" id="KW-0862">Zinc</keyword>